<proteinExistence type="predicted"/>
<comment type="caution">
    <text evidence="1">The sequence shown here is derived from an EMBL/GenBank/DDBJ whole genome shotgun (WGS) entry which is preliminary data.</text>
</comment>
<dbReference type="AlphaFoldDB" id="N1WIM1"/>
<name>N1WIM1_9LEPT</name>
<gene>
    <name evidence="1" type="ORF">LEP1GSC060_2143</name>
</gene>
<evidence type="ECO:0000313" key="2">
    <source>
        <dbReference type="Proteomes" id="UP000012313"/>
    </source>
</evidence>
<keyword evidence="2" id="KW-1185">Reference proteome</keyword>
<dbReference type="Proteomes" id="UP000012313">
    <property type="component" value="Unassembled WGS sequence"/>
</dbReference>
<sequence length="53" mass="6239">MKTQQLTLASKDECSFSWIRNLCQEILEKPEHERVRQNFLDRKNFSKPISGSA</sequence>
<dbReference type="EMBL" id="AOHC02000018">
    <property type="protein sequence ID" value="EMY78790.1"/>
    <property type="molecule type" value="Genomic_DNA"/>
</dbReference>
<protein>
    <submittedName>
        <fullName evidence="1">Uncharacterized protein</fullName>
    </submittedName>
</protein>
<evidence type="ECO:0000313" key="1">
    <source>
        <dbReference type="EMBL" id="EMY78790.1"/>
    </source>
</evidence>
<accession>N1WIM1</accession>
<reference evidence="1" key="1">
    <citation type="submission" date="2013-03" db="EMBL/GenBank/DDBJ databases">
        <authorList>
            <person name="Harkins D.M."/>
            <person name="Durkin A.S."/>
            <person name="Brinkac L.M."/>
            <person name="Haft D.H."/>
            <person name="Selengut J.D."/>
            <person name="Sanka R."/>
            <person name="DePew J."/>
            <person name="Purushe J."/>
            <person name="Hartskeerl R.A."/>
            <person name="Ahmed A."/>
            <person name="van der Linden H."/>
            <person name="Goris M.G.A."/>
            <person name="Vinetz J.M."/>
            <person name="Sutton G.G."/>
            <person name="Nierman W.C."/>
            <person name="Fouts D.E."/>
        </authorList>
    </citation>
    <scope>NUCLEOTIDE SEQUENCE [LARGE SCALE GENOMIC DNA]</scope>
    <source>
        <strain evidence="1">ICFT</strain>
    </source>
</reference>
<organism evidence="1 2">
    <name type="scientific">Leptospira weilii serovar Ranarum str. ICFT</name>
    <dbReference type="NCBI Taxonomy" id="1218598"/>
    <lineage>
        <taxon>Bacteria</taxon>
        <taxon>Pseudomonadati</taxon>
        <taxon>Spirochaetota</taxon>
        <taxon>Spirochaetia</taxon>
        <taxon>Leptospirales</taxon>
        <taxon>Leptospiraceae</taxon>
        <taxon>Leptospira</taxon>
    </lineage>
</organism>